<dbReference type="OrthoDB" id="9773828at2"/>
<proteinExistence type="predicted"/>
<protein>
    <submittedName>
        <fullName evidence="2">Predicted oxidoreductase</fullName>
    </submittedName>
</protein>
<dbReference type="Pfam" id="PF00248">
    <property type="entry name" value="Aldo_ket_red"/>
    <property type="match status" value="1"/>
</dbReference>
<dbReference type="InterPro" id="IPR053135">
    <property type="entry name" value="AKR2_Oxidoreductase"/>
</dbReference>
<sequence>MLEQNRIGLGMAAIGRPQYINIKHEESNESFSLKNFKEKGKLAIENAYQNGIRHFDTSPGYGIAESLLIDWLKEKKDPSITVSTKWGYTYVADFDPNATEHEVKEHSIDKLIEQWTVSRKLLPYLKIYQIHSATLESRVLENSEVLSRLHSIKKSHKIHIGLSTTGDNQVEVLQKAMDIFIEGEQLFQSFQCTFNILEQSIKKFKNELDHLEGRLIIKETMANGRLIPNKQYPEYNVLYVFMNTLAAKYHVGIDAVAMQYCMESFPKALVLSGTNDNDHLVSNLKANQFKLSSSEMKQLSAFGIESSDYWKERKRLEWS</sequence>
<evidence type="ECO:0000259" key="1">
    <source>
        <dbReference type="Pfam" id="PF00248"/>
    </source>
</evidence>
<gene>
    <name evidence="2" type="ORF">SAMN05444682_11635</name>
</gene>
<dbReference type="PANTHER" id="PTHR43312:SF1">
    <property type="entry name" value="NADP-DEPENDENT OXIDOREDUCTASE DOMAIN-CONTAINING PROTEIN"/>
    <property type="match status" value="1"/>
</dbReference>
<dbReference type="RefSeq" id="WP_090632314.1">
    <property type="nucleotide sequence ID" value="NZ_FOQO01000016.1"/>
</dbReference>
<evidence type="ECO:0000313" key="3">
    <source>
        <dbReference type="Proteomes" id="UP000198670"/>
    </source>
</evidence>
<accession>A0A1I3VA15</accession>
<dbReference type="STRING" id="1477437.SAMN05444682_11635"/>
<dbReference type="SUPFAM" id="SSF51430">
    <property type="entry name" value="NAD(P)-linked oxidoreductase"/>
    <property type="match status" value="1"/>
</dbReference>
<dbReference type="EMBL" id="FOQO01000016">
    <property type="protein sequence ID" value="SFJ92324.1"/>
    <property type="molecule type" value="Genomic_DNA"/>
</dbReference>
<keyword evidence="3" id="KW-1185">Reference proteome</keyword>
<evidence type="ECO:0000313" key="2">
    <source>
        <dbReference type="EMBL" id="SFJ92324.1"/>
    </source>
</evidence>
<dbReference type="PANTHER" id="PTHR43312">
    <property type="entry name" value="D-THREO-ALDOSE 1-DEHYDROGENASE"/>
    <property type="match status" value="1"/>
</dbReference>
<dbReference type="AlphaFoldDB" id="A0A1I3VA15"/>
<name>A0A1I3VA15_9SPHI</name>
<reference evidence="2 3" key="1">
    <citation type="submission" date="2016-10" db="EMBL/GenBank/DDBJ databases">
        <authorList>
            <person name="de Groot N.N."/>
        </authorList>
    </citation>
    <scope>NUCLEOTIDE SEQUENCE [LARGE SCALE GENOMIC DNA]</scope>
    <source>
        <strain evidence="2 3">RK1</strain>
    </source>
</reference>
<dbReference type="InterPro" id="IPR023210">
    <property type="entry name" value="NADP_OxRdtase_dom"/>
</dbReference>
<dbReference type="InterPro" id="IPR036812">
    <property type="entry name" value="NAD(P)_OxRdtase_dom_sf"/>
</dbReference>
<organism evidence="2 3">
    <name type="scientific">Parapedobacter indicus</name>
    <dbReference type="NCBI Taxonomy" id="1477437"/>
    <lineage>
        <taxon>Bacteria</taxon>
        <taxon>Pseudomonadati</taxon>
        <taxon>Bacteroidota</taxon>
        <taxon>Sphingobacteriia</taxon>
        <taxon>Sphingobacteriales</taxon>
        <taxon>Sphingobacteriaceae</taxon>
        <taxon>Parapedobacter</taxon>
    </lineage>
</organism>
<dbReference type="Proteomes" id="UP000198670">
    <property type="component" value="Unassembled WGS sequence"/>
</dbReference>
<dbReference type="Gene3D" id="3.20.20.100">
    <property type="entry name" value="NADP-dependent oxidoreductase domain"/>
    <property type="match status" value="1"/>
</dbReference>
<feature type="domain" description="NADP-dependent oxidoreductase" evidence="1">
    <location>
        <begin position="7"/>
        <end position="301"/>
    </location>
</feature>